<dbReference type="OrthoDB" id="9794372at2"/>
<dbReference type="InterPro" id="IPR052704">
    <property type="entry name" value="ECF_Sigma-70_Domain"/>
</dbReference>
<dbReference type="InterPro" id="IPR014284">
    <property type="entry name" value="RNA_pol_sigma-70_dom"/>
</dbReference>
<dbReference type="SUPFAM" id="SSF88659">
    <property type="entry name" value="Sigma3 and sigma4 domains of RNA polymerase sigma factors"/>
    <property type="match status" value="1"/>
</dbReference>
<dbReference type="Gene3D" id="3.10.450.50">
    <property type="match status" value="1"/>
</dbReference>
<gene>
    <name evidence="4" type="ORF">DQ393_03925</name>
</gene>
<sequence>MDEKKWQAEKFEANRPHLRAVAYRMLGSRTEAEDAVQETWLRLMRSDTSGIENLSGWLTTVTARICLDLLRSRKSRREEPLTVQIPEPMVVHEAGAGTDPEQDALLADSVGLALLVVLEKLNPAERLAFVLHDMFDVSFVEIAAILGRTTVATRQLASRARRRVQDTPLTTEADLTRQRHVVDAFFAASRDGDLQALLAVLDPQAVFRPDAVAARMGAAGEIRGRVDVAKTFQGRARGARLAVINGAVGAIVVIDGQLRIALRCTFNADGMINVIDAMADPEELRKLEIVLIET</sequence>
<dbReference type="GO" id="GO:0006352">
    <property type="term" value="P:DNA-templated transcription initiation"/>
    <property type="evidence" value="ECO:0007669"/>
    <property type="project" value="InterPro"/>
</dbReference>
<dbReference type="PANTHER" id="PTHR30173:SF43">
    <property type="entry name" value="ECF RNA POLYMERASE SIGMA FACTOR SIGI-RELATED"/>
    <property type="match status" value="1"/>
</dbReference>
<comment type="subunit">
    <text evidence="1">Interacts transiently with the RNA polymerase catalytic core formed by RpoA, RpoB, RpoC and RpoZ (2 alpha, 1 beta, 1 beta' and 1 omega subunit) to form the RNA polymerase holoenzyme that can initiate transcription.</text>
</comment>
<dbReference type="Pfam" id="PF04542">
    <property type="entry name" value="Sigma70_r2"/>
    <property type="match status" value="1"/>
</dbReference>
<dbReference type="GO" id="GO:0016987">
    <property type="term" value="F:sigma factor activity"/>
    <property type="evidence" value="ECO:0007669"/>
    <property type="project" value="InterPro"/>
</dbReference>
<feature type="domain" description="RNA polymerase sigma factor 70 region 4 type 2" evidence="3">
    <location>
        <begin position="113"/>
        <end position="163"/>
    </location>
</feature>
<dbReference type="InterPro" id="IPR032710">
    <property type="entry name" value="NTF2-like_dom_sf"/>
</dbReference>
<dbReference type="Pfam" id="PF08281">
    <property type="entry name" value="Sigma70_r4_2"/>
    <property type="match status" value="1"/>
</dbReference>
<dbReference type="PANTHER" id="PTHR30173">
    <property type="entry name" value="SIGMA 19 FACTOR"/>
    <property type="match status" value="1"/>
</dbReference>
<evidence type="ECO:0000313" key="4">
    <source>
        <dbReference type="EMBL" id="RAX42928.1"/>
    </source>
</evidence>
<dbReference type="InterPro" id="IPR013325">
    <property type="entry name" value="RNA_pol_sigma_r2"/>
</dbReference>
<dbReference type="Gene3D" id="1.10.1740.10">
    <property type="match status" value="1"/>
</dbReference>
<evidence type="ECO:0000259" key="3">
    <source>
        <dbReference type="Pfam" id="PF08281"/>
    </source>
</evidence>
<dbReference type="InterPro" id="IPR036388">
    <property type="entry name" value="WH-like_DNA-bd_sf"/>
</dbReference>
<dbReference type="SUPFAM" id="SSF54427">
    <property type="entry name" value="NTF2-like"/>
    <property type="match status" value="1"/>
</dbReference>
<dbReference type="RefSeq" id="WP_112340496.1">
    <property type="nucleotide sequence ID" value="NZ_QMKK01000020.1"/>
</dbReference>
<dbReference type="InterPro" id="IPR013249">
    <property type="entry name" value="RNA_pol_sigma70_r4_t2"/>
</dbReference>
<comment type="caution">
    <text evidence="4">The sequence shown here is derived from an EMBL/GenBank/DDBJ whole genome shotgun (WGS) entry which is preliminary data.</text>
</comment>
<dbReference type="Proteomes" id="UP000251205">
    <property type="component" value="Unassembled WGS sequence"/>
</dbReference>
<dbReference type="EMBL" id="QMKK01000020">
    <property type="protein sequence ID" value="RAX42928.1"/>
    <property type="molecule type" value="Genomic_DNA"/>
</dbReference>
<organism evidence="4 5">
    <name type="scientific">Rhizobium tropici</name>
    <dbReference type="NCBI Taxonomy" id="398"/>
    <lineage>
        <taxon>Bacteria</taxon>
        <taxon>Pseudomonadati</taxon>
        <taxon>Pseudomonadota</taxon>
        <taxon>Alphaproteobacteria</taxon>
        <taxon>Hyphomicrobiales</taxon>
        <taxon>Rhizobiaceae</taxon>
        <taxon>Rhizobium/Agrobacterium group</taxon>
        <taxon>Rhizobium</taxon>
    </lineage>
</organism>
<dbReference type="InterPro" id="IPR007627">
    <property type="entry name" value="RNA_pol_sigma70_r2"/>
</dbReference>
<evidence type="ECO:0000256" key="1">
    <source>
        <dbReference type="ARBA" id="ARBA00011344"/>
    </source>
</evidence>
<proteinExistence type="predicted"/>
<dbReference type="AlphaFoldDB" id="A0A329YIR6"/>
<name>A0A329YIR6_RHITR</name>
<evidence type="ECO:0000259" key="2">
    <source>
        <dbReference type="Pfam" id="PF04542"/>
    </source>
</evidence>
<dbReference type="InterPro" id="IPR013324">
    <property type="entry name" value="RNA_pol_sigma_r3/r4-like"/>
</dbReference>
<dbReference type="Gene3D" id="1.10.10.10">
    <property type="entry name" value="Winged helix-like DNA-binding domain superfamily/Winged helix DNA-binding domain"/>
    <property type="match status" value="1"/>
</dbReference>
<evidence type="ECO:0000313" key="5">
    <source>
        <dbReference type="Proteomes" id="UP000251205"/>
    </source>
</evidence>
<dbReference type="SUPFAM" id="SSF88946">
    <property type="entry name" value="Sigma2 domain of RNA polymerase sigma factors"/>
    <property type="match status" value="1"/>
</dbReference>
<feature type="domain" description="RNA polymerase sigma-70 region 2" evidence="2">
    <location>
        <begin position="11"/>
        <end position="75"/>
    </location>
</feature>
<reference evidence="4 5" key="1">
    <citation type="submission" date="2018-06" db="EMBL/GenBank/DDBJ databases">
        <title>Whole Genome Sequence of an efficient microsymbiont, Rhizobium tropici.</title>
        <authorList>
            <person name="Srinivasan R."/>
            <person name="Singh H.V."/>
            <person name="Srivastava R."/>
            <person name="Kumari B."/>
            <person name="Radhakrishna A."/>
        </authorList>
    </citation>
    <scope>NUCLEOTIDE SEQUENCE [LARGE SCALE GENOMIC DNA]</scope>
    <source>
        <strain evidence="4 5">IGFRI Rhizo-19</strain>
    </source>
</reference>
<accession>A0A329YIR6</accession>
<dbReference type="GO" id="GO:0003677">
    <property type="term" value="F:DNA binding"/>
    <property type="evidence" value="ECO:0007669"/>
    <property type="project" value="InterPro"/>
</dbReference>
<dbReference type="NCBIfam" id="TIGR02937">
    <property type="entry name" value="sigma70-ECF"/>
    <property type="match status" value="1"/>
</dbReference>
<protein>
    <submittedName>
        <fullName evidence="4">RNA polymerase subunit sigma-70</fullName>
    </submittedName>
</protein>